<evidence type="ECO:0000313" key="2">
    <source>
        <dbReference type="EMBL" id="MBA9079863.1"/>
    </source>
</evidence>
<gene>
    <name evidence="2" type="ORF">FHS90_004604</name>
</gene>
<evidence type="ECO:0000256" key="1">
    <source>
        <dbReference type="SAM" id="Phobius"/>
    </source>
</evidence>
<dbReference type="EMBL" id="JACJIQ010000034">
    <property type="protein sequence ID" value="MBA9079863.1"/>
    <property type="molecule type" value="Genomic_DNA"/>
</dbReference>
<feature type="transmembrane region" description="Helical" evidence="1">
    <location>
        <begin position="6"/>
        <end position="24"/>
    </location>
</feature>
<keyword evidence="3" id="KW-1185">Reference proteome</keyword>
<sequence length="100" mass="11265">MQQLLLLAVVVSCVYCYFLLFFFWPTFRKTSRKQLAERNQIFSCPSVFGLISENEAENAFLAVGLHALLNRHFASVPTFATSATFAVKVAVRLLSFAKVI</sequence>
<proteinExistence type="predicted"/>
<keyword evidence="1" id="KW-0812">Transmembrane</keyword>
<organism evidence="2 3">
    <name type="scientific">Rufibacter quisquiliarum</name>
    <dbReference type="NCBI Taxonomy" id="1549639"/>
    <lineage>
        <taxon>Bacteria</taxon>
        <taxon>Pseudomonadati</taxon>
        <taxon>Bacteroidota</taxon>
        <taxon>Cytophagia</taxon>
        <taxon>Cytophagales</taxon>
        <taxon>Hymenobacteraceae</taxon>
        <taxon>Rufibacter</taxon>
    </lineage>
</organism>
<name>A0A839GPF4_9BACT</name>
<comment type="caution">
    <text evidence="2">The sequence shown here is derived from an EMBL/GenBank/DDBJ whole genome shotgun (WGS) entry which is preliminary data.</text>
</comment>
<evidence type="ECO:0000313" key="3">
    <source>
        <dbReference type="Proteomes" id="UP000563094"/>
    </source>
</evidence>
<accession>A0A839GPF4</accession>
<keyword evidence="1" id="KW-0472">Membrane</keyword>
<dbReference type="AlphaFoldDB" id="A0A839GPF4"/>
<dbReference type="Proteomes" id="UP000563094">
    <property type="component" value="Unassembled WGS sequence"/>
</dbReference>
<dbReference type="RefSeq" id="WP_182514587.1">
    <property type="nucleotide sequence ID" value="NZ_JACJIQ010000034.1"/>
</dbReference>
<keyword evidence="1" id="KW-1133">Transmembrane helix</keyword>
<protein>
    <submittedName>
        <fullName evidence="2">Putative membrane protein</fullName>
    </submittedName>
</protein>
<reference evidence="2 3" key="1">
    <citation type="submission" date="2020-08" db="EMBL/GenBank/DDBJ databases">
        <title>Genomic Encyclopedia of Type Strains, Phase IV (KMG-IV): sequencing the most valuable type-strain genomes for metagenomic binning, comparative biology and taxonomic classification.</title>
        <authorList>
            <person name="Goeker M."/>
        </authorList>
    </citation>
    <scope>NUCLEOTIDE SEQUENCE [LARGE SCALE GENOMIC DNA]</scope>
    <source>
        <strain evidence="2 3">DSM 29854</strain>
    </source>
</reference>